<gene>
    <name evidence="2" type="ORF">JYZ213_LOCUS35452</name>
    <name evidence="3" type="ORF">OXD698_LOCUS29523</name>
</gene>
<protein>
    <submittedName>
        <fullName evidence="2">Uncharacterized protein</fullName>
    </submittedName>
</protein>
<organism evidence="2 4">
    <name type="scientific">Adineta steineri</name>
    <dbReference type="NCBI Taxonomy" id="433720"/>
    <lineage>
        <taxon>Eukaryota</taxon>
        <taxon>Metazoa</taxon>
        <taxon>Spiralia</taxon>
        <taxon>Gnathifera</taxon>
        <taxon>Rotifera</taxon>
        <taxon>Eurotatoria</taxon>
        <taxon>Bdelloidea</taxon>
        <taxon>Adinetida</taxon>
        <taxon>Adinetidae</taxon>
        <taxon>Adineta</taxon>
    </lineage>
</organism>
<feature type="compositionally biased region" description="Basic residues" evidence="1">
    <location>
        <begin position="67"/>
        <end position="83"/>
    </location>
</feature>
<evidence type="ECO:0000313" key="4">
    <source>
        <dbReference type="Proteomes" id="UP000663845"/>
    </source>
</evidence>
<name>A0A815HZU9_9BILA</name>
<comment type="caution">
    <text evidence="2">The sequence shown here is derived from an EMBL/GenBank/DDBJ whole genome shotgun (WGS) entry which is preliminary data.</text>
</comment>
<sequence>MNVNNNQVLHNLTASLSGNTENESNINQLLFVQTIPTSQTPSISFNTINMIPRQTLTTTNTFQLSNRSRRRQARRRRRQRRRERREALRQQQTLQLNTQQRLQQRQYPNPSSQIHQEQYQRRQERQLQWQFERDRQWELKQNRRLQRQHRANCVNNRLYVCGECEGSMDDSYSEPLIEAYILETMDPQERWEQEQINELEKTLAVYPFEQLTFMQDELEQSKQIDHIERFKDEEEQFQLEQWEQHESIDIQDPSILAYILPMENDIEQLQQTNALQTMDNEMIREENQ</sequence>
<feature type="region of interest" description="Disordered" evidence="1">
    <location>
        <begin position="62"/>
        <end position="119"/>
    </location>
</feature>
<feature type="compositionally biased region" description="Low complexity" evidence="1">
    <location>
        <begin position="89"/>
        <end position="106"/>
    </location>
</feature>
<dbReference type="Proteomes" id="UP000663844">
    <property type="component" value="Unassembled WGS sequence"/>
</dbReference>
<dbReference type="EMBL" id="CAJNOG010000790">
    <property type="protein sequence ID" value="CAF1358641.1"/>
    <property type="molecule type" value="Genomic_DNA"/>
</dbReference>
<dbReference type="Proteomes" id="UP000663845">
    <property type="component" value="Unassembled WGS sequence"/>
</dbReference>
<dbReference type="AlphaFoldDB" id="A0A815HZU9"/>
<evidence type="ECO:0000313" key="2">
    <source>
        <dbReference type="EMBL" id="CAF1358641.1"/>
    </source>
</evidence>
<dbReference type="EMBL" id="CAJOAZ010003334">
    <property type="protein sequence ID" value="CAF4001053.1"/>
    <property type="molecule type" value="Genomic_DNA"/>
</dbReference>
<evidence type="ECO:0000313" key="3">
    <source>
        <dbReference type="EMBL" id="CAF4001053.1"/>
    </source>
</evidence>
<proteinExistence type="predicted"/>
<accession>A0A815HZU9</accession>
<evidence type="ECO:0000256" key="1">
    <source>
        <dbReference type="SAM" id="MobiDB-lite"/>
    </source>
</evidence>
<reference evidence="2" key="1">
    <citation type="submission" date="2021-02" db="EMBL/GenBank/DDBJ databases">
        <authorList>
            <person name="Nowell W R."/>
        </authorList>
    </citation>
    <scope>NUCLEOTIDE SEQUENCE</scope>
</reference>